<proteinExistence type="predicted"/>
<protein>
    <submittedName>
        <fullName evidence="2">Uncharacterized protein</fullName>
    </submittedName>
</protein>
<evidence type="ECO:0000256" key="1">
    <source>
        <dbReference type="SAM" id="MobiDB-lite"/>
    </source>
</evidence>
<sequence>MVTSTSSQRGYRSGICLSDSDSNTSTCAPHSSLLVWLQTFGTGSNRSPAQIAHGCSP</sequence>
<feature type="compositionally biased region" description="Polar residues" evidence="1">
    <location>
        <begin position="1"/>
        <end position="10"/>
    </location>
</feature>
<dbReference type="Proteomes" id="UP000016498">
    <property type="component" value="Unassembled WGS sequence"/>
</dbReference>
<comment type="caution">
    <text evidence="2">The sequence shown here is derived from an EMBL/GenBank/DDBJ whole genome shotgun (WGS) entry which is preliminary data.</text>
</comment>
<evidence type="ECO:0000313" key="2">
    <source>
        <dbReference type="EMBL" id="ERH17996.1"/>
    </source>
</evidence>
<evidence type="ECO:0000313" key="3">
    <source>
        <dbReference type="Proteomes" id="UP000016498"/>
    </source>
</evidence>
<reference evidence="2 3" key="1">
    <citation type="submission" date="2013-06" db="EMBL/GenBank/DDBJ databases">
        <authorList>
            <person name="Weinstock G."/>
            <person name="Sodergren E."/>
            <person name="Lobos E.A."/>
            <person name="Fulton L."/>
            <person name="Fulton R."/>
            <person name="Courtney L."/>
            <person name="Fronick C."/>
            <person name="O'Laughlin M."/>
            <person name="Godfrey J."/>
            <person name="Wilson R.M."/>
            <person name="Miner T."/>
            <person name="Farmer C."/>
            <person name="Delehaunty K."/>
            <person name="Cordes M."/>
            <person name="Minx P."/>
            <person name="Tomlinson C."/>
            <person name="Chen J."/>
            <person name="Wollam A."/>
            <person name="Pepin K.H."/>
            <person name="Bhonagiri V."/>
            <person name="Zhang X."/>
            <person name="Warren W."/>
            <person name="Mitreva M."/>
            <person name="Mardis E.R."/>
            <person name="Wilson R.K."/>
        </authorList>
    </citation>
    <scope>NUCLEOTIDE SEQUENCE [LARGE SCALE GENOMIC DNA]</scope>
    <source>
        <strain evidence="2 3">F0510</strain>
    </source>
</reference>
<dbReference type="AlphaFoldDB" id="U1Q649"/>
<organism evidence="2 3">
    <name type="scientific">Actinomyces johnsonii F0510</name>
    <dbReference type="NCBI Taxonomy" id="1227262"/>
    <lineage>
        <taxon>Bacteria</taxon>
        <taxon>Bacillati</taxon>
        <taxon>Actinomycetota</taxon>
        <taxon>Actinomycetes</taxon>
        <taxon>Actinomycetales</taxon>
        <taxon>Actinomycetaceae</taxon>
        <taxon>Actinomyces</taxon>
    </lineage>
</organism>
<name>U1Q649_9ACTO</name>
<dbReference type="EMBL" id="AWSD01000234">
    <property type="protein sequence ID" value="ERH17996.1"/>
    <property type="molecule type" value="Genomic_DNA"/>
</dbReference>
<dbReference type="HOGENOM" id="CLU_2986177_0_0_11"/>
<gene>
    <name evidence="2" type="ORF">HMPREF1549_02132</name>
</gene>
<accession>U1Q649</accession>
<feature type="region of interest" description="Disordered" evidence="1">
    <location>
        <begin position="1"/>
        <end position="26"/>
    </location>
</feature>